<evidence type="ECO:0000256" key="6">
    <source>
        <dbReference type="ARBA" id="ARBA00032113"/>
    </source>
</evidence>
<comment type="subunit">
    <text evidence="3">Component of the SCF(sconB) E3 ubiquitin ligase complex.</text>
</comment>
<evidence type="ECO:0000256" key="8">
    <source>
        <dbReference type="SAM" id="MobiDB-lite"/>
    </source>
</evidence>
<name>A0A443HTG2_BYSSP</name>
<comment type="function">
    <text evidence="1">Component of the SCF(sconB) E3 ubiquitin ligase complex involved in the regulation of sulfur metabolite repression, probably by mediating the inactivation or degradation of the metR transcription factor.</text>
</comment>
<dbReference type="FunFam" id="2.130.10.10:FF:000518">
    <property type="entry name" value="Small nucleolar ribonucleoprotein complex subunit, putative"/>
    <property type="match status" value="1"/>
</dbReference>
<dbReference type="SMART" id="SM00320">
    <property type="entry name" value="WD40"/>
    <property type="match status" value="7"/>
</dbReference>
<dbReference type="STRING" id="264951.A0A443HTG2"/>
<dbReference type="GO" id="GO:0030686">
    <property type="term" value="C:90S preribosome"/>
    <property type="evidence" value="ECO:0007669"/>
    <property type="project" value="InterPro"/>
</dbReference>
<dbReference type="InterPro" id="IPR036322">
    <property type="entry name" value="WD40_repeat_dom_sf"/>
</dbReference>
<dbReference type="PROSITE" id="PS50082">
    <property type="entry name" value="WD_REPEATS_2"/>
    <property type="match status" value="1"/>
</dbReference>
<dbReference type="GO" id="GO:0034455">
    <property type="term" value="C:t-UTP complex"/>
    <property type="evidence" value="ECO:0007669"/>
    <property type="project" value="TreeGrafter"/>
</dbReference>
<dbReference type="GO" id="GO:0000462">
    <property type="term" value="P:maturation of SSU-rRNA from tricistronic rRNA transcript (SSU-rRNA, 5.8S rRNA, LSU-rRNA)"/>
    <property type="evidence" value="ECO:0007669"/>
    <property type="project" value="InterPro"/>
</dbReference>
<dbReference type="Gene3D" id="2.130.10.10">
    <property type="entry name" value="YVTN repeat-like/Quinoprotein amine dehydrogenase"/>
    <property type="match status" value="3"/>
</dbReference>
<dbReference type="InterPro" id="IPR036404">
    <property type="entry name" value="Jacalin-like_lectin_dom_sf"/>
</dbReference>
<gene>
    <name evidence="10" type="ORF">C8Q69DRAFT_445056</name>
</gene>
<sequence>MDIHRCRFVPYNPQAINALAFSHPPAADQAGRGVPTLRLAIGRANGDIEIWNPLRGAWFQETVFRGGKDRSIEGLVWTLDPAEDNPDGSNSKLPGKLRLFSIGYSTAVTEWDLEQGRPARHSSGNYGEIWCLAAQPRWKATKRGKDGKLLPPAEGEYTGQHLAAGCADGSIVILSTADSDLKFLRIMRPSTKRARVLSITFQTRDIIVAGYADSSIRLFDIRNGQLLRTVSLGRGPTGGPKEILVWTVKCLPDGTIVSGDSTGEIRFWDAKNYSLIQRLQNHQADVLDVAVSADGETVISGGADQRTVVYRLKEGEKGDKRRRWAEVMHRRYHTHDVKTFAVYETKEISIVVSGGPDASPVVLPMREFGKEHHRKLSALPQIPQITSAPSSRLIMSFWDREVSIWRMSRGLESLAEGIDAPKHRLVAKVLVQGEENIASAMLSPDGKLLAVATISSVKLFSVRRRKGDERGTLRVQKLDLPSDLADEGARLVSLSSDSRWLCVVRPNSDIYLARIVPAVSPQEKPQVLPELTKVERAPRHARHEKAGHGTLGNFERTIRSVAFSDNSKILAAGDLSGCVDTWTLTDATEDASKKPRRAEEDSDEESDDEDEQPIIEGQRWQLASLESPIPRLQSGIILLSFRPQADAKTKLLTNGSDHPAHDNQTAEYRLMVVTSEHQLVEFDASKGKLSEWSRRNPKAYLPAEFTGVKDRAMGAVWDVHDGRERLWLYGTSWLWMFDLTQDFPSEKLDDHEDGQGSTDLVKAASHKRKRDLEEDEAFERKKQNSGAGDRIPRSQADVSMGTKVRKIDGRDEAQGEWISLEKRNRRGDDGDDYEHDEEFIAESEANLARLRRGSRQEENGADLSKRLLNGTANGDTPTPKKKAQARFDSPSQQQLVQVDNDGHPQPPRRWWHTYKYRDLLGVVPLQRSGGDEDEDEDAEDDQGLLEVAVVERPMWDVDLPGRFKDWFFMHSLCDPKPARLFQHTPRAALISSIIFPDIVSATFRCKTDPDLLDGEPFLTGVGGYIARHSPVSAPSDPNRRWDDTTYEYTQEDVFPPLIGVPRQPRPGFILHETCWELLQKMLSPSPVPVERLYSICLSCPAHKKGWLDWGHDYGRLMDRLPLDRYPWEDVYVVGYVKRYLGDEDSPLTYFKSEPLHVPELQQALVDSRERQEKSSPNPISPVFQGEPDCFQQLPQELLEHIQMLLPSCSVSSLRTVSRSFASLPLSQAFWASRFERSQERGFVYEATDPVCSDILEQRARDWKILYQKTALNAASSREMMNRKRIWESTRDLVDLLLQRPLTGPGLERSKHGIRGEMPQGKDVWRAAGGDFLPRSQGHSPSGMPCRAIFEQDVTIPESLYQIKVSICAFSGKRYICGLRLISADEDDVLLGYVLPNSETQIDIRQLNGRLNGFILAIGPRGIHALRVVTTAGNISSWVGSPDGLPQTTRLCMRKPLNSLRAFFDGFKMVSLAVPTASEPLFGDDPVHEHLPLRSTGLWYPSVPAEHLELHEASFAGRSVSLYEYRPIIHVMFGGPNGQYLKYLTKISVTVSKAAIVGIDFYYTEDAPLRSLRACHSTASGDDSVKTPFSIDGPGGERLTGIQVDGDFFLSSSGSGSYRYGAITSLKVTTNRNRSFIFQPSAIPLLRLPSGPHVRQRPKKIEIASGKTITGIYFMHSLIRGFDMQDPAFGMISLSPISEDLNRESSSSSSSEKDLESTLAEMMKK</sequence>
<dbReference type="InterPro" id="IPR046351">
    <property type="entry name" value="UTP4"/>
</dbReference>
<evidence type="ECO:0000256" key="4">
    <source>
        <dbReference type="ARBA" id="ARBA00015819"/>
    </source>
</evidence>
<dbReference type="PROSITE" id="PS50181">
    <property type="entry name" value="FBOX"/>
    <property type="match status" value="1"/>
</dbReference>
<feature type="repeat" description="WD" evidence="7">
    <location>
        <begin position="279"/>
        <end position="320"/>
    </location>
</feature>
<dbReference type="Pfam" id="PF24539">
    <property type="entry name" value="DUF7600"/>
    <property type="match status" value="1"/>
</dbReference>
<evidence type="ECO:0000256" key="2">
    <source>
        <dbReference type="ARBA" id="ARBA00007968"/>
    </source>
</evidence>
<feature type="compositionally biased region" description="Basic and acidic residues" evidence="8">
    <location>
        <begin position="590"/>
        <end position="599"/>
    </location>
</feature>
<dbReference type="GO" id="GO:0032040">
    <property type="term" value="C:small-subunit processome"/>
    <property type="evidence" value="ECO:0007669"/>
    <property type="project" value="TreeGrafter"/>
</dbReference>
<dbReference type="GeneID" id="39598315"/>
<dbReference type="PANTHER" id="PTHR44163">
    <property type="entry name" value="U3 SMALL NUCLEOLAR RNA-ASSOCIATED PROTEIN 4 HOMOLOG"/>
    <property type="match status" value="1"/>
</dbReference>
<dbReference type="GO" id="GO:0003723">
    <property type="term" value="F:RNA binding"/>
    <property type="evidence" value="ECO:0007669"/>
    <property type="project" value="TreeGrafter"/>
</dbReference>
<dbReference type="SUPFAM" id="SSF51101">
    <property type="entry name" value="Mannose-binding lectins"/>
    <property type="match status" value="1"/>
</dbReference>
<dbReference type="InterPro" id="IPR015943">
    <property type="entry name" value="WD40/YVTN_repeat-like_dom_sf"/>
</dbReference>
<comment type="caution">
    <text evidence="10">The sequence shown here is derived from an EMBL/GenBank/DDBJ whole genome shotgun (WGS) entry which is preliminary data.</text>
</comment>
<dbReference type="InterPro" id="IPR036047">
    <property type="entry name" value="F-box-like_dom_sf"/>
</dbReference>
<keyword evidence="11" id="KW-1185">Reference proteome</keyword>
<dbReference type="InterPro" id="IPR056021">
    <property type="entry name" value="DUF7600"/>
</dbReference>
<evidence type="ECO:0000313" key="11">
    <source>
        <dbReference type="Proteomes" id="UP000283841"/>
    </source>
</evidence>
<feature type="domain" description="F-box" evidence="9">
    <location>
        <begin position="1187"/>
        <end position="1233"/>
    </location>
</feature>
<accession>A0A443HTG2</accession>
<dbReference type="InterPro" id="IPR001810">
    <property type="entry name" value="F-box_dom"/>
</dbReference>
<dbReference type="PANTHER" id="PTHR44163:SF1">
    <property type="entry name" value="U3 SMALL NUCLEOLAR RNA-ASSOCIATED PROTEIN 4 HOMOLOG"/>
    <property type="match status" value="1"/>
</dbReference>
<dbReference type="Gene3D" id="1.20.1280.50">
    <property type="match status" value="1"/>
</dbReference>
<protein>
    <recommendedName>
        <fullName evidence="4">Probable E3 ubiquitin ligase complex SCF subunit sconB</fullName>
    </recommendedName>
    <alternativeName>
        <fullName evidence="6">Sulfur controller B</fullName>
    </alternativeName>
    <alternativeName>
        <fullName evidence="5">Sulfur metabolite repression control protein B</fullName>
    </alternativeName>
</protein>
<dbReference type="RefSeq" id="XP_028484757.1">
    <property type="nucleotide sequence ID" value="XM_028629038.1"/>
</dbReference>
<evidence type="ECO:0000256" key="1">
    <source>
        <dbReference type="ARBA" id="ARBA00002730"/>
    </source>
</evidence>
<comment type="similarity">
    <text evidence="2">Belongs to the WD repeat MET30/SCONB/SCON-2 family.</text>
</comment>
<feature type="compositionally biased region" description="Acidic residues" evidence="8">
    <location>
        <begin position="600"/>
        <end position="613"/>
    </location>
</feature>
<reference evidence="10 11" key="1">
    <citation type="journal article" date="2018" name="Front. Microbiol.">
        <title>Genomic and genetic insights into a cosmopolitan fungus, Paecilomyces variotii (Eurotiales).</title>
        <authorList>
            <person name="Urquhart A.S."/>
            <person name="Mondo S.J."/>
            <person name="Makela M.R."/>
            <person name="Hane J.K."/>
            <person name="Wiebenga A."/>
            <person name="He G."/>
            <person name="Mihaltcheva S."/>
            <person name="Pangilinan J."/>
            <person name="Lipzen A."/>
            <person name="Barry K."/>
            <person name="de Vries R.P."/>
            <person name="Grigoriev I.V."/>
            <person name="Idnurm A."/>
        </authorList>
    </citation>
    <scope>NUCLEOTIDE SEQUENCE [LARGE SCALE GENOMIC DNA]</scope>
    <source>
        <strain evidence="10 11">CBS 101075</strain>
    </source>
</reference>
<dbReference type="Proteomes" id="UP000283841">
    <property type="component" value="Unassembled WGS sequence"/>
</dbReference>
<evidence type="ECO:0000256" key="7">
    <source>
        <dbReference type="PROSITE-ProRule" id="PRU00221"/>
    </source>
</evidence>
<dbReference type="SUPFAM" id="SSF81383">
    <property type="entry name" value="F-box domain"/>
    <property type="match status" value="1"/>
</dbReference>
<keyword evidence="7" id="KW-0853">WD repeat</keyword>
<feature type="compositionally biased region" description="Basic and acidic residues" evidence="8">
    <location>
        <begin position="1710"/>
        <end position="1724"/>
    </location>
</feature>
<evidence type="ECO:0000313" key="10">
    <source>
        <dbReference type="EMBL" id="RWQ95112.1"/>
    </source>
</evidence>
<feature type="region of interest" description="Disordered" evidence="8">
    <location>
        <begin position="1699"/>
        <end position="1724"/>
    </location>
</feature>
<dbReference type="VEuPathDB" id="FungiDB:C8Q69DRAFT_445056"/>
<feature type="region of interest" description="Disordered" evidence="8">
    <location>
        <begin position="589"/>
        <end position="614"/>
    </location>
</feature>
<feature type="region of interest" description="Disordered" evidence="8">
    <location>
        <begin position="748"/>
        <end position="812"/>
    </location>
</feature>
<evidence type="ECO:0000256" key="5">
    <source>
        <dbReference type="ARBA" id="ARBA00030034"/>
    </source>
</evidence>
<proteinExistence type="inferred from homology"/>
<organism evidence="10 11">
    <name type="scientific">Byssochlamys spectabilis</name>
    <name type="common">Paecilomyces variotii</name>
    <dbReference type="NCBI Taxonomy" id="264951"/>
    <lineage>
        <taxon>Eukaryota</taxon>
        <taxon>Fungi</taxon>
        <taxon>Dikarya</taxon>
        <taxon>Ascomycota</taxon>
        <taxon>Pezizomycotina</taxon>
        <taxon>Eurotiomycetes</taxon>
        <taxon>Eurotiomycetidae</taxon>
        <taxon>Eurotiales</taxon>
        <taxon>Thermoascaceae</taxon>
        <taxon>Paecilomyces</taxon>
    </lineage>
</organism>
<dbReference type="SUPFAM" id="SSF50978">
    <property type="entry name" value="WD40 repeat-like"/>
    <property type="match status" value="2"/>
</dbReference>
<dbReference type="InterPro" id="IPR001680">
    <property type="entry name" value="WD40_rpt"/>
</dbReference>
<dbReference type="Pfam" id="PF00400">
    <property type="entry name" value="WD40"/>
    <property type="match status" value="1"/>
</dbReference>
<evidence type="ECO:0000256" key="3">
    <source>
        <dbReference type="ARBA" id="ARBA00011725"/>
    </source>
</evidence>
<dbReference type="EMBL" id="RCNU01000006">
    <property type="protein sequence ID" value="RWQ95112.1"/>
    <property type="molecule type" value="Genomic_DNA"/>
</dbReference>
<evidence type="ECO:0000259" key="9">
    <source>
        <dbReference type="PROSITE" id="PS50181"/>
    </source>
</evidence>
<feature type="region of interest" description="Disordered" evidence="8">
    <location>
        <begin position="850"/>
        <end position="907"/>
    </location>
</feature>